<feature type="transmembrane region" description="Helical" evidence="1">
    <location>
        <begin position="44"/>
        <end position="62"/>
    </location>
</feature>
<dbReference type="EMBL" id="PRDL01000001">
    <property type="protein sequence ID" value="MBE8715958.1"/>
    <property type="molecule type" value="Genomic_DNA"/>
</dbReference>
<sequence length="134" mass="15209">MENVGIVRLYLLRAMYLLIAFGLGTSVIPHVITTSGDLVDPHTVINSILIGFFFMALLGIRYPLKMLPILLLELVWKSFWLLVFALPMYLNHELDQYTRDVAFACVMGVVLTPLVVPWGYVINHYVLAKGSAWR</sequence>
<protein>
    <submittedName>
        <fullName evidence="2">Uncharacterized protein</fullName>
    </submittedName>
</protein>
<keyword evidence="1" id="KW-0812">Transmembrane</keyword>
<dbReference type="AlphaFoldDB" id="A0A928UZJ5"/>
<gene>
    <name evidence="2" type="ORF">C4F51_01995</name>
</gene>
<evidence type="ECO:0000313" key="3">
    <source>
        <dbReference type="Proteomes" id="UP000652567"/>
    </source>
</evidence>
<accession>A0A928UZJ5</accession>
<comment type="caution">
    <text evidence="2">The sequence shown here is derived from an EMBL/GenBank/DDBJ whole genome shotgun (WGS) entry which is preliminary data.</text>
</comment>
<keyword evidence="1" id="KW-1133">Transmembrane helix</keyword>
<keyword evidence="1" id="KW-0472">Membrane</keyword>
<proteinExistence type="predicted"/>
<organism evidence="2 3">
    <name type="scientific">Cellvibrio polysaccharolyticus</name>
    <dbReference type="NCBI Taxonomy" id="2082724"/>
    <lineage>
        <taxon>Bacteria</taxon>
        <taxon>Pseudomonadati</taxon>
        <taxon>Pseudomonadota</taxon>
        <taxon>Gammaproteobacteria</taxon>
        <taxon>Cellvibrionales</taxon>
        <taxon>Cellvibrionaceae</taxon>
        <taxon>Cellvibrio</taxon>
    </lineage>
</organism>
<dbReference type="RefSeq" id="WP_193906697.1">
    <property type="nucleotide sequence ID" value="NZ_PRDL01000001.1"/>
</dbReference>
<evidence type="ECO:0000256" key="1">
    <source>
        <dbReference type="SAM" id="Phobius"/>
    </source>
</evidence>
<dbReference type="Proteomes" id="UP000652567">
    <property type="component" value="Unassembled WGS sequence"/>
</dbReference>
<keyword evidence="3" id="KW-1185">Reference proteome</keyword>
<feature type="transmembrane region" description="Helical" evidence="1">
    <location>
        <begin position="12"/>
        <end position="32"/>
    </location>
</feature>
<feature type="transmembrane region" description="Helical" evidence="1">
    <location>
        <begin position="101"/>
        <end position="121"/>
    </location>
</feature>
<name>A0A928UZJ5_9GAMM</name>
<evidence type="ECO:0000313" key="2">
    <source>
        <dbReference type="EMBL" id="MBE8715958.1"/>
    </source>
</evidence>
<reference evidence="2" key="1">
    <citation type="submission" date="2018-07" db="EMBL/GenBank/DDBJ databases">
        <title>Genome assembly of strain Ka43.</title>
        <authorList>
            <person name="Kukolya J."/>
            <person name="Nagy I."/>
            <person name="Horvath B."/>
            <person name="Toth A."/>
        </authorList>
    </citation>
    <scope>NUCLEOTIDE SEQUENCE</scope>
    <source>
        <strain evidence="2">KB43</strain>
    </source>
</reference>
<feature type="transmembrane region" description="Helical" evidence="1">
    <location>
        <begin position="69"/>
        <end position="89"/>
    </location>
</feature>